<evidence type="ECO:0000313" key="1">
    <source>
        <dbReference type="EMBL" id="KAI4858580.1"/>
    </source>
</evidence>
<organism evidence="1 2">
    <name type="scientific">Hypoxylon rubiginosum</name>
    <dbReference type="NCBI Taxonomy" id="110542"/>
    <lineage>
        <taxon>Eukaryota</taxon>
        <taxon>Fungi</taxon>
        <taxon>Dikarya</taxon>
        <taxon>Ascomycota</taxon>
        <taxon>Pezizomycotina</taxon>
        <taxon>Sordariomycetes</taxon>
        <taxon>Xylariomycetidae</taxon>
        <taxon>Xylariales</taxon>
        <taxon>Hypoxylaceae</taxon>
        <taxon>Hypoxylon</taxon>
    </lineage>
</organism>
<dbReference type="Proteomes" id="UP001497700">
    <property type="component" value="Unassembled WGS sequence"/>
</dbReference>
<dbReference type="EMBL" id="MU393719">
    <property type="protein sequence ID" value="KAI4858580.1"/>
    <property type="molecule type" value="Genomic_DNA"/>
</dbReference>
<gene>
    <name evidence="1" type="ORF">F4820DRAFT_217179</name>
</gene>
<comment type="caution">
    <text evidence="1">The sequence shown here is derived from an EMBL/GenBank/DDBJ whole genome shotgun (WGS) entry which is preliminary data.</text>
</comment>
<accession>A0ACB9YGF1</accession>
<reference evidence="1 2" key="1">
    <citation type="journal article" date="2022" name="New Phytol.">
        <title>Ecological generalism drives hyperdiversity of secondary metabolite gene clusters in xylarialean endophytes.</title>
        <authorList>
            <person name="Franco M.E.E."/>
            <person name="Wisecaver J.H."/>
            <person name="Arnold A.E."/>
            <person name="Ju Y.M."/>
            <person name="Slot J.C."/>
            <person name="Ahrendt S."/>
            <person name="Moore L.P."/>
            <person name="Eastman K.E."/>
            <person name="Scott K."/>
            <person name="Konkel Z."/>
            <person name="Mondo S.J."/>
            <person name="Kuo A."/>
            <person name="Hayes R.D."/>
            <person name="Haridas S."/>
            <person name="Andreopoulos B."/>
            <person name="Riley R."/>
            <person name="LaButti K."/>
            <person name="Pangilinan J."/>
            <person name="Lipzen A."/>
            <person name="Amirebrahimi M."/>
            <person name="Yan J."/>
            <person name="Adam C."/>
            <person name="Keymanesh K."/>
            <person name="Ng V."/>
            <person name="Louie K."/>
            <person name="Northen T."/>
            <person name="Drula E."/>
            <person name="Henrissat B."/>
            <person name="Hsieh H.M."/>
            <person name="Youens-Clark K."/>
            <person name="Lutzoni F."/>
            <person name="Miadlikowska J."/>
            <person name="Eastwood D.C."/>
            <person name="Hamelin R.C."/>
            <person name="Grigoriev I.V."/>
            <person name="U'Ren J.M."/>
        </authorList>
    </citation>
    <scope>NUCLEOTIDE SEQUENCE [LARGE SCALE GENOMIC DNA]</scope>
    <source>
        <strain evidence="1 2">CBS 119005</strain>
    </source>
</reference>
<evidence type="ECO:0000313" key="2">
    <source>
        <dbReference type="Proteomes" id="UP001497700"/>
    </source>
</evidence>
<name>A0ACB9YGF1_9PEZI</name>
<sequence length="522" mass="58347">MGMFSAMAFNAVGAIVLLGVLALTYRLLLHPLSDYPGPLVAKLTDGYGGYHASRKRLHLATYHDHLKYGPVFRQAPNRLIFNTAAALHDIYLNPEINKAHIYKQTQFNPEKNIFGTLDRERHKQKRKVYGQILSDRSLRTFEPTMRNEIDVFLRQLLKAHAEPVNMTPLCERLATDIAGQLAFGQPLNTQTDATNRIFPRSMISMNAVVSFFMAWPAISLTWPLLSRLNKKNGLMFGRALRGIVQARMALPKGAKHDFYSIAAEDVGEGEEGLRRSEIWAEAVFFLPAGGTTISAALSAIFFYLSRHPTVYARLAREIRTTFSSGSAIQGGPQMSGCKYLRAVIDETMRVAPPFVGTFWREPYSSHTKPFVVDGHVIPRGVLVGVNPYCLMHNEAYFPEPFAFRPERWLGPADGTSESPEAERARSAMRGAFAPFASGDTGCLGKAMAYYETSLVVAKTLWYFDFEKAPGEAGRLGEGEPGRKDGRHRTDEYQLFDLAVADHDGPNLVFKPRAGYWKELEVD</sequence>
<proteinExistence type="predicted"/>
<protein>
    <submittedName>
        <fullName evidence="1">Cytochrome P450</fullName>
    </submittedName>
</protein>
<keyword evidence="2" id="KW-1185">Reference proteome</keyword>